<evidence type="ECO:0000313" key="3">
    <source>
        <dbReference type="Proteomes" id="UP000007306"/>
    </source>
</evidence>
<organism evidence="2 3">
    <name type="scientific">Oryza glaberrima</name>
    <name type="common">African rice</name>
    <dbReference type="NCBI Taxonomy" id="4538"/>
    <lineage>
        <taxon>Eukaryota</taxon>
        <taxon>Viridiplantae</taxon>
        <taxon>Streptophyta</taxon>
        <taxon>Embryophyta</taxon>
        <taxon>Tracheophyta</taxon>
        <taxon>Spermatophyta</taxon>
        <taxon>Magnoliopsida</taxon>
        <taxon>Liliopsida</taxon>
        <taxon>Poales</taxon>
        <taxon>Poaceae</taxon>
        <taxon>BOP clade</taxon>
        <taxon>Oryzoideae</taxon>
        <taxon>Oryzeae</taxon>
        <taxon>Oryzinae</taxon>
        <taxon>Oryza</taxon>
    </lineage>
</organism>
<dbReference type="HOGENOM" id="CLU_1985074_0_0_1"/>
<feature type="compositionally biased region" description="Basic and acidic residues" evidence="1">
    <location>
        <begin position="126"/>
        <end position="135"/>
    </location>
</feature>
<dbReference type="EnsemblPlants" id="ORGLA05G0055100.1">
    <property type="protein sequence ID" value="ORGLA05G0055100.1"/>
    <property type="gene ID" value="ORGLA05G0055100"/>
</dbReference>
<keyword evidence="3" id="KW-1185">Reference proteome</keyword>
<proteinExistence type="predicted"/>
<reference evidence="2 3" key="2">
    <citation type="submission" date="2018-04" db="EMBL/GenBank/DDBJ databases">
        <title>OglaRS2 (Oryza glaberrima Reference Sequence Version 2).</title>
        <authorList>
            <person name="Zhang J."/>
            <person name="Kudrna D."/>
            <person name="Lee S."/>
            <person name="Talag J."/>
            <person name="Rajasekar S."/>
            <person name="Wing R.A."/>
        </authorList>
    </citation>
    <scope>NUCLEOTIDE SEQUENCE [LARGE SCALE GENOMIC DNA]</scope>
    <source>
        <strain evidence="2 3">cv. IRGC 96717</strain>
    </source>
</reference>
<sequence>MALDAPYARDTSECAAPPPVVEVDAEQWMTAWTRPSRPASASACSASLPLSETTSESMRNMVMLASTSGGNCSKMMVVTCPLHRPTCSCVAATAASPVAGHRRRSSSSPVSPRRLPPQHVGQLAQEKTERRGRDR</sequence>
<protein>
    <submittedName>
        <fullName evidence="2">Uncharacterized protein</fullName>
    </submittedName>
</protein>
<feature type="region of interest" description="Disordered" evidence="1">
    <location>
        <begin position="94"/>
        <end position="135"/>
    </location>
</feature>
<dbReference type="Gramene" id="ORGLA05G0055100.1">
    <property type="protein sequence ID" value="ORGLA05G0055100.1"/>
    <property type="gene ID" value="ORGLA05G0055100"/>
</dbReference>
<name>I1PT53_ORYGL</name>
<dbReference type="AlphaFoldDB" id="I1PT53"/>
<evidence type="ECO:0000313" key="2">
    <source>
        <dbReference type="EnsemblPlants" id="ORGLA05G0055100.1"/>
    </source>
</evidence>
<reference evidence="2" key="1">
    <citation type="submission" date="2015-06" db="UniProtKB">
        <authorList>
            <consortium name="EnsemblPlants"/>
        </authorList>
    </citation>
    <scope>IDENTIFICATION</scope>
</reference>
<accession>I1PT53</accession>
<evidence type="ECO:0000256" key="1">
    <source>
        <dbReference type="SAM" id="MobiDB-lite"/>
    </source>
</evidence>
<dbReference type="Proteomes" id="UP000007306">
    <property type="component" value="Chromosome 5"/>
</dbReference>